<dbReference type="EMBL" id="JBBHLL010000015">
    <property type="protein sequence ID" value="KAK7831152.1"/>
    <property type="molecule type" value="Genomic_DNA"/>
</dbReference>
<evidence type="ECO:0000313" key="2">
    <source>
        <dbReference type="EMBL" id="KAK7831152.1"/>
    </source>
</evidence>
<dbReference type="Proteomes" id="UP001488838">
    <property type="component" value="Unassembled WGS sequence"/>
</dbReference>
<sequence length="89" mass="10226">MYPGQRIKLQENPYLKTQQGNVKDHRVTSAPDVHVEGSSSEHHSSVKPENHFYPFLILSHHPFIYQVQSSLRLTCNSPSLFSQQPRAEI</sequence>
<comment type="caution">
    <text evidence="2">The sequence shown here is derived from an EMBL/GenBank/DDBJ whole genome shotgun (WGS) entry which is preliminary data.</text>
</comment>
<accession>A0AAW0JVU6</accession>
<feature type="region of interest" description="Disordered" evidence="1">
    <location>
        <begin position="1"/>
        <end position="46"/>
    </location>
</feature>
<feature type="compositionally biased region" description="Basic and acidic residues" evidence="1">
    <location>
        <begin position="22"/>
        <end position="46"/>
    </location>
</feature>
<evidence type="ECO:0000313" key="3">
    <source>
        <dbReference type="Proteomes" id="UP001488838"/>
    </source>
</evidence>
<evidence type="ECO:0000256" key="1">
    <source>
        <dbReference type="SAM" id="MobiDB-lite"/>
    </source>
</evidence>
<protein>
    <submittedName>
        <fullName evidence="2">Uncharacterized protein</fullName>
    </submittedName>
</protein>
<name>A0AAW0JVU6_MYOGA</name>
<organism evidence="2 3">
    <name type="scientific">Myodes glareolus</name>
    <name type="common">Bank vole</name>
    <name type="synonym">Clethrionomys glareolus</name>
    <dbReference type="NCBI Taxonomy" id="447135"/>
    <lineage>
        <taxon>Eukaryota</taxon>
        <taxon>Metazoa</taxon>
        <taxon>Chordata</taxon>
        <taxon>Craniata</taxon>
        <taxon>Vertebrata</taxon>
        <taxon>Euteleostomi</taxon>
        <taxon>Mammalia</taxon>
        <taxon>Eutheria</taxon>
        <taxon>Euarchontoglires</taxon>
        <taxon>Glires</taxon>
        <taxon>Rodentia</taxon>
        <taxon>Myomorpha</taxon>
        <taxon>Muroidea</taxon>
        <taxon>Cricetidae</taxon>
        <taxon>Arvicolinae</taxon>
        <taxon>Myodes</taxon>
    </lineage>
</organism>
<reference evidence="2 3" key="1">
    <citation type="journal article" date="2023" name="bioRxiv">
        <title>Conserved and derived expression patterns and positive selection on dental genes reveal complex evolutionary context of ever-growing rodent molars.</title>
        <authorList>
            <person name="Calamari Z.T."/>
            <person name="Song A."/>
            <person name="Cohen E."/>
            <person name="Akter M."/>
            <person name="Roy R.D."/>
            <person name="Hallikas O."/>
            <person name="Christensen M.M."/>
            <person name="Li P."/>
            <person name="Marangoni P."/>
            <person name="Jernvall J."/>
            <person name="Klein O.D."/>
        </authorList>
    </citation>
    <scope>NUCLEOTIDE SEQUENCE [LARGE SCALE GENOMIC DNA]</scope>
    <source>
        <strain evidence="2">V071</strain>
    </source>
</reference>
<dbReference type="AlphaFoldDB" id="A0AAW0JVU6"/>
<proteinExistence type="predicted"/>
<keyword evidence="3" id="KW-1185">Reference proteome</keyword>
<gene>
    <name evidence="2" type="ORF">U0070_020372</name>
</gene>